<gene>
    <name evidence="1" type="ORF">Bca52824_005278</name>
</gene>
<name>A0A8X7WNG9_BRACI</name>
<keyword evidence="2" id="KW-1185">Reference proteome</keyword>
<dbReference type="Proteomes" id="UP000886595">
    <property type="component" value="Unassembled WGS sequence"/>
</dbReference>
<dbReference type="EMBL" id="JAAMPC010000001">
    <property type="protein sequence ID" value="KAG2334098.1"/>
    <property type="molecule type" value="Genomic_DNA"/>
</dbReference>
<evidence type="ECO:0000313" key="2">
    <source>
        <dbReference type="Proteomes" id="UP000886595"/>
    </source>
</evidence>
<evidence type="ECO:0000313" key="1">
    <source>
        <dbReference type="EMBL" id="KAG2334098.1"/>
    </source>
</evidence>
<proteinExistence type="predicted"/>
<dbReference type="AlphaFoldDB" id="A0A8X7WNG9"/>
<accession>A0A8X7WNG9</accession>
<sequence length="62" mass="7069">MSLFSYSPPSVTQPTLLLKSPLHRGHLISDCRLSFQCGEFSRRAQFLLRVVLSARARRLRAP</sequence>
<organism evidence="1 2">
    <name type="scientific">Brassica carinata</name>
    <name type="common">Ethiopian mustard</name>
    <name type="synonym">Abyssinian cabbage</name>
    <dbReference type="NCBI Taxonomy" id="52824"/>
    <lineage>
        <taxon>Eukaryota</taxon>
        <taxon>Viridiplantae</taxon>
        <taxon>Streptophyta</taxon>
        <taxon>Embryophyta</taxon>
        <taxon>Tracheophyta</taxon>
        <taxon>Spermatophyta</taxon>
        <taxon>Magnoliopsida</taxon>
        <taxon>eudicotyledons</taxon>
        <taxon>Gunneridae</taxon>
        <taxon>Pentapetalae</taxon>
        <taxon>rosids</taxon>
        <taxon>malvids</taxon>
        <taxon>Brassicales</taxon>
        <taxon>Brassicaceae</taxon>
        <taxon>Brassiceae</taxon>
        <taxon>Brassica</taxon>
    </lineage>
</organism>
<comment type="caution">
    <text evidence="1">The sequence shown here is derived from an EMBL/GenBank/DDBJ whole genome shotgun (WGS) entry which is preliminary data.</text>
</comment>
<protein>
    <submittedName>
        <fullName evidence="1">Uncharacterized protein</fullName>
    </submittedName>
</protein>
<reference evidence="1 2" key="1">
    <citation type="submission" date="2020-02" db="EMBL/GenBank/DDBJ databases">
        <authorList>
            <person name="Ma Q."/>
            <person name="Huang Y."/>
            <person name="Song X."/>
            <person name="Pei D."/>
        </authorList>
    </citation>
    <scope>NUCLEOTIDE SEQUENCE [LARGE SCALE GENOMIC DNA]</scope>
    <source>
        <strain evidence="1">Sxm20200214</strain>
        <tissue evidence="1">Leaf</tissue>
    </source>
</reference>